<keyword evidence="3" id="KW-1185">Reference proteome</keyword>
<dbReference type="EMBL" id="VWXF01000001">
    <property type="protein sequence ID" value="NIF20544.1"/>
    <property type="molecule type" value="Genomic_DNA"/>
</dbReference>
<evidence type="ECO:0000313" key="3">
    <source>
        <dbReference type="Proteomes" id="UP001515683"/>
    </source>
</evidence>
<organism evidence="2 3">
    <name type="scientific">Candidatus Pantoea multigeneris</name>
    <dbReference type="NCBI Taxonomy" id="2608357"/>
    <lineage>
        <taxon>Bacteria</taxon>
        <taxon>Pseudomonadati</taxon>
        <taxon>Pseudomonadota</taxon>
        <taxon>Gammaproteobacteria</taxon>
        <taxon>Enterobacterales</taxon>
        <taxon>Erwiniaceae</taxon>
        <taxon>Pantoea</taxon>
    </lineage>
</organism>
<feature type="domain" description="Pvc16 N-terminal" evidence="1">
    <location>
        <begin position="21"/>
        <end position="190"/>
    </location>
</feature>
<dbReference type="Proteomes" id="UP001515683">
    <property type="component" value="Unassembled WGS sequence"/>
</dbReference>
<evidence type="ECO:0000259" key="1">
    <source>
        <dbReference type="Pfam" id="PF14065"/>
    </source>
</evidence>
<protein>
    <submittedName>
        <fullName evidence="2">DUF4255 domain-containing protein</fullName>
    </submittedName>
</protein>
<gene>
    <name evidence="2" type="ORF">F3J40_02785</name>
</gene>
<dbReference type="InterPro" id="IPR025351">
    <property type="entry name" value="Pvc16_N"/>
</dbReference>
<dbReference type="Pfam" id="PF14065">
    <property type="entry name" value="Pvc16_N"/>
    <property type="match status" value="1"/>
</dbReference>
<evidence type="ECO:0000313" key="2">
    <source>
        <dbReference type="EMBL" id="NIF20544.1"/>
    </source>
</evidence>
<comment type="caution">
    <text evidence="2">The sequence shown here is derived from an EMBL/GenBank/DDBJ whole genome shotgun (WGS) entry which is preliminary data.</text>
</comment>
<sequence length="310" mass="34603">MPKSLFDTLAASEIGEFNMSLKRHLHTSFGVPEDSDKLNFRFDEPNYKDASINSPTFHLFMYLIHEDLAIRHSSPTAYLPQSGQYEPDRAFIRCLYLVTYWEPPTKISATSPQAEPDSDSVKNHSTMIRALLKLRKNSAFKKYQLRIIEPEALNSLGNFWQALGDKPRTILNFAVTMPVVLDDMEEILPVKKVESTFEPLPGHDQLQLEQALYAELAHKLPGGALARVTVRAVPTLTIRRKKAGEPVQEVDVSVAGLVLAEQVTLLEQTANGWAGKTFDLAGTSWSVKKVNLDGLVQVPEKNAEAVPTPH</sequence>
<accession>A0ABX0RA16</accession>
<reference evidence="2 3" key="1">
    <citation type="journal article" date="2019" name="bioRxiv">
        <title>Bacteria contribute to plant secondary compound degradation in a generalist herbivore system.</title>
        <authorList>
            <person name="Francoeur C.B."/>
            <person name="Khadempour L."/>
            <person name="Moreira-Soto R.D."/>
            <person name="Gotting K."/>
            <person name="Book A.J."/>
            <person name="Pinto-Tomas A.A."/>
            <person name="Keefover-Ring K."/>
            <person name="Currie C.R."/>
        </authorList>
    </citation>
    <scope>NUCLEOTIDE SEQUENCE [LARGE SCALE GENOMIC DNA]</scope>
    <source>
        <strain evidence="2">Acro-835</strain>
    </source>
</reference>
<name>A0ABX0RA16_9GAMM</name>
<proteinExistence type="predicted"/>
<dbReference type="RefSeq" id="WP_167012494.1">
    <property type="nucleotide sequence ID" value="NZ_VWXF01000001.1"/>
</dbReference>